<feature type="transmembrane region" description="Helical" evidence="1">
    <location>
        <begin position="187"/>
        <end position="205"/>
    </location>
</feature>
<feature type="transmembrane region" description="Helical" evidence="1">
    <location>
        <begin position="64"/>
        <end position="89"/>
    </location>
</feature>
<evidence type="ECO:0000313" key="3">
    <source>
        <dbReference type="Proteomes" id="UP000239197"/>
    </source>
</evidence>
<sequence length="230" mass="24665">MDLNLKDRRPIATRDKRWAKNSAVWLKNKGVTPNQISVASMGFALVSGLSFLLAFYCETAIGRGFLLLLAALMIQGRLICNLLDGMVAVEGGMASPAGPVYNELPDRVSDTLILAGVGYGLVAMPEAVTLGWIAALLALMTAYLRLLGGTCGLKQQFLGPMAKQHRMAILCAGAVIAIFLPSQWGQLLLLICLAVITLGALMTCWRRGARILRELHEKAGTEGDNDGTSH</sequence>
<accession>A0A2L1UQR2</accession>
<dbReference type="KEGG" id="rox:BV494_10095"/>
<evidence type="ECO:0000313" key="2">
    <source>
        <dbReference type="EMBL" id="AVF35265.1"/>
    </source>
</evidence>
<feature type="transmembrane region" description="Helical" evidence="1">
    <location>
        <begin position="165"/>
        <end position="181"/>
    </location>
</feature>
<keyword evidence="3" id="KW-1185">Reference proteome</keyword>
<keyword evidence="1" id="KW-0812">Transmembrane</keyword>
<dbReference type="RefSeq" id="WP_104922764.1">
    <property type="nucleotide sequence ID" value="NZ_CP019062.1"/>
</dbReference>
<name>A0A2L1UQR2_9GAMM</name>
<dbReference type="EMBL" id="CP019062">
    <property type="protein sequence ID" value="AVF35265.1"/>
    <property type="molecule type" value="Genomic_DNA"/>
</dbReference>
<dbReference type="OrthoDB" id="1034332at2"/>
<feature type="transmembrane region" description="Helical" evidence="1">
    <location>
        <begin position="36"/>
        <end position="57"/>
    </location>
</feature>
<evidence type="ECO:0000256" key="1">
    <source>
        <dbReference type="SAM" id="Phobius"/>
    </source>
</evidence>
<gene>
    <name evidence="2" type="ORF">BV494_10095</name>
</gene>
<keyword evidence="1" id="KW-0472">Membrane</keyword>
<dbReference type="AlphaFoldDB" id="A0A2L1UQR2"/>
<dbReference type="Gene3D" id="1.20.120.1760">
    <property type="match status" value="1"/>
</dbReference>
<organism evidence="2 3">
    <name type="scientific">Rahnella sikkimica</name>
    <dbReference type="NCBI Taxonomy" id="1805933"/>
    <lineage>
        <taxon>Bacteria</taxon>
        <taxon>Pseudomonadati</taxon>
        <taxon>Pseudomonadota</taxon>
        <taxon>Gammaproteobacteria</taxon>
        <taxon>Enterobacterales</taxon>
        <taxon>Yersiniaceae</taxon>
        <taxon>Rahnella</taxon>
    </lineage>
</organism>
<dbReference type="InterPro" id="IPR043130">
    <property type="entry name" value="CDP-OH_PTrfase_TM_dom"/>
</dbReference>
<reference evidence="3" key="1">
    <citation type="submission" date="2017-01" db="EMBL/GenBank/DDBJ databases">
        <title>Genome sequence of Rouxiella sp. ERMR1:05.</title>
        <authorList>
            <person name="Kumar R."/>
            <person name="Singh D."/>
            <person name="Kumar S."/>
        </authorList>
    </citation>
    <scope>NUCLEOTIDE SEQUENCE [LARGE SCALE GENOMIC DNA]</scope>
    <source>
        <strain evidence="3">ERMR1:05</strain>
    </source>
</reference>
<dbReference type="Proteomes" id="UP000239197">
    <property type="component" value="Chromosome"/>
</dbReference>
<proteinExistence type="predicted"/>
<feature type="transmembrane region" description="Helical" evidence="1">
    <location>
        <begin position="130"/>
        <end position="153"/>
    </location>
</feature>
<keyword evidence="1" id="KW-1133">Transmembrane helix</keyword>
<protein>
    <submittedName>
        <fullName evidence="2">CDP-alcohol phosphatidyltransferase</fullName>
    </submittedName>
</protein>